<dbReference type="Proteomes" id="UP000324632">
    <property type="component" value="Chromosome 9"/>
</dbReference>
<keyword evidence="3" id="KW-1185">Reference proteome</keyword>
<organism evidence="2 3">
    <name type="scientific">Triplophysa tibetana</name>
    <dbReference type="NCBI Taxonomy" id="1572043"/>
    <lineage>
        <taxon>Eukaryota</taxon>
        <taxon>Metazoa</taxon>
        <taxon>Chordata</taxon>
        <taxon>Craniata</taxon>
        <taxon>Vertebrata</taxon>
        <taxon>Euteleostomi</taxon>
        <taxon>Actinopterygii</taxon>
        <taxon>Neopterygii</taxon>
        <taxon>Teleostei</taxon>
        <taxon>Ostariophysi</taxon>
        <taxon>Cypriniformes</taxon>
        <taxon>Nemacheilidae</taxon>
        <taxon>Triplophysa</taxon>
    </lineage>
</organism>
<evidence type="ECO:0000256" key="1">
    <source>
        <dbReference type="SAM" id="Phobius"/>
    </source>
</evidence>
<gene>
    <name evidence="2" type="ORF">E1301_Tti022416</name>
</gene>
<feature type="transmembrane region" description="Helical" evidence="1">
    <location>
        <begin position="136"/>
        <end position="158"/>
    </location>
</feature>
<dbReference type="PANTHER" id="PTHR28358:SF1">
    <property type="entry name" value="TRANSMEMBRANE PROTEIN 127"/>
    <property type="match status" value="1"/>
</dbReference>
<keyword evidence="1" id="KW-0812">Transmembrane</keyword>
<dbReference type="PANTHER" id="PTHR28358">
    <property type="entry name" value="TRANSMEMBRANE PROTEIN 127"/>
    <property type="match status" value="1"/>
</dbReference>
<sequence>MIMFSGSKSGPTKAHVRTCLNSVYKIRMTLALSPAAVCQCFTLVSLCTSIADPNWIQIQNTSQANGQQLIYGVAFTIHAYQNRTDTGPLGGLNGWGMWLLYMLAGLCYSAVLLSSLSFLLDFLGTAVTHSRLVTSLYISTALDCLAVLAVCVTCLFVIKHNLQRAKHSLSDRTEIKPSELLVSPGESLYFELLGLIFSVMACAFALKGRAEPIAPRDYLNVETEDSETEPLIGGAE</sequence>
<dbReference type="GO" id="GO:0008285">
    <property type="term" value="P:negative regulation of cell population proliferation"/>
    <property type="evidence" value="ECO:0007669"/>
    <property type="project" value="InterPro"/>
</dbReference>
<keyword evidence="1" id="KW-0472">Membrane</keyword>
<comment type="caution">
    <text evidence="2">The sequence shown here is derived from an EMBL/GenBank/DDBJ whole genome shotgun (WGS) entry which is preliminary data.</text>
</comment>
<accession>A0A5A9P667</accession>
<reference evidence="2 3" key="1">
    <citation type="journal article" date="2019" name="Mol. Ecol. Resour.">
        <title>Chromosome-level genome assembly of Triplophysa tibetana, a fish adapted to the harsh high-altitude environment of the Tibetan Plateau.</title>
        <authorList>
            <person name="Yang X."/>
            <person name="Liu H."/>
            <person name="Ma Z."/>
            <person name="Zou Y."/>
            <person name="Zou M."/>
            <person name="Mao Y."/>
            <person name="Li X."/>
            <person name="Wang H."/>
            <person name="Chen T."/>
            <person name="Wang W."/>
            <person name="Yang R."/>
        </authorList>
    </citation>
    <scope>NUCLEOTIDE SEQUENCE [LARGE SCALE GENOMIC DNA]</scope>
    <source>
        <strain evidence="2">TTIB1903HZAU</strain>
        <tissue evidence="2">Muscle</tissue>
    </source>
</reference>
<keyword evidence="1" id="KW-1133">Transmembrane helix</keyword>
<dbReference type="EMBL" id="SOYY01000009">
    <property type="protein sequence ID" value="KAA0717440.1"/>
    <property type="molecule type" value="Genomic_DNA"/>
</dbReference>
<dbReference type="GO" id="GO:0016020">
    <property type="term" value="C:membrane"/>
    <property type="evidence" value="ECO:0007669"/>
    <property type="project" value="TreeGrafter"/>
</dbReference>
<feature type="transmembrane region" description="Helical" evidence="1">
    <location>
        <begin position="98"/>
        <end position="124"/>
    </location>
</feature>
<dbReference type="InterPro" id="IPR033331">
    <property type="entry name" value="TMEM127"/>
</dbReference>
<dbReference type="GO" id="GO:0032007">
    <property type="term" value="P:negative regulation of TOR signaling"/>
    <property type="evidence" value="ECO:0007669"/>
    <property type="project" value="InterPro"/>
</dbReference>
<protein>
    <submittedName>
        <fullName evidence="2">Uncharacterized protein</fullName>
    </submittedName>
</protein>
<evidence type="ECO:0000313" key="2">
    <source>
        <dbReference type="EMBL" id="KAA0717440.1"/>
    </source>
</evidence>
<name>A0A5A9P667_9TELE</name>
<evidence type="ECO:0000313" key="3">
    <source>
        <dbReference type="Proteomes" id="UP000324632"/>
    </source>
</evidence>
<dbReference type="AlphaFoldDB" id="A0A5A9P667"/>
<proteinExistence type="predicted"/>